<dbReference type="InterPro" id="IPR002931">
    <property type="entry name" value="Transglutaminase-like"/>
</dbReference>
<sequence>MTARFLLHSLQTGARRQLLVQHGGLDRPAFCGLGGRALRLVSWLVIAALLNTSFAPLARAMQHQKQLAAAQAAEDSAASDEQRYAQALQAIEQALQNESQGSAKAMSAAALASAQTLQTYAEGIRQQSQQLRQQWQAAGVEAAILERQAALEQQFLDKHHRLMALLEAAQGPEAKSSASAQASARRALQQFLADNAPRPAPSLIDWQRLPWQVQKPLEARPAESEAALQQKLGLPQAKAASAATAADTAFTPEAPDSPEIRQLAQKLERNPLKIYQWVHDHIHYTPTQGSVQGAADTLDKKAGNATDTASLLIALLRSSGIAARYVYGTVDIPLAQAQNWAGGLKTPEALQQILGQGGIANTLLVKGGQPVAIRMEHVWAEAFIQYHPGWGARHVPGQSTPDAWIPMDASFKQYTYSDGMDLQQAVPLDA</sequence>
<evidence type="ECO:0000259" key="1">
    <source>
        <dbReference type="Pfam" id="PF01841"/>
    </source>
</evidence>
<evidence type="ECO:0000313" key="3">
    <source>
        <dbReference type="Proteomes" id="UP001237156"/>
    </source>
</evidence>
<protein>
    <submittedName>
        <fullName evidence="2">Transglutaminase-like domain-containing protein</fullName>
    </submittedName>
</protein>
<keyword evidence="3" id="KW-1185">Reference proteome</keyword>
<dbReference type="SUPFAM" id="SSF54001">
    <property type="entry name" value="Cysteine proteinases"/>
    <property type="match status" value="1"/>
</dbReference>
<proteinExistence type="predicted"/>
<comment type="caution">
    <text evidence="2">The sequence shown here is derived from an EMBL/GenBank/DDBJ whole genome shotgun (WGS) entry which is preliminary data.</text>
</comment>
<dbReference type="Gene3D" id="3.10.620.30">
    <property type="match status" value="1"/>
</dbReference>
<accession>A0AAW6RLX1</accession>
<dbReference type="Pfam" id="PF01841">
    <property type="entry name" value="Transglut_core"/>
    <property type="match status" value="1"/>
</dbReference>
<dbReference type="PANTHER" id="PTHR33490">
    <property type="entry name" value="BLR5614 PROTEIN-RELATED"/>
    <property type="match status" value="1"/>
</dbReference>
<dbReference type="Proteomes" id="UP001237156">
    <property type="component" value="Unassembled WGS sequence"/>
</dbReference>
<feature type="non-terminal residue" evidence="2">
    <location>
        <position position="430"/>
    </location>
</feature>
<dbReference type="EMBL" id="JARVII010000043">
    <property type="protein sequence ID" value="MDG9700550.1"/>
    <property type="molecule type" value="Genomic_DNA"/>
</dbReference>
<reference evidence="2 3" key="1">
    <citation type="submission" date="2023-04" db="EMBL/GenBank/DDBJ databases">
        <title>Ottowia paracancer sp. nov., isolated from human stomach.</title>
        <authorList>
            <person name="Song Y."/>
        </authorList>
    </citation>
    <scope>NUCLEOTIDE SEQUENCE [LARGE SCALE GENOMIC DNA]</scope>
    <source>
        <strain evidence="2 3">10c7w1</strain>
    </source>
</reference>
<evidence type="ECO:0000313" key="2">
    <source>
        <dbReference type="EMBL" id="MDG9700550.1"/>
    </source>
</evidence>
<name>A0AAW6RLX1_9BURK</name>
<dbReference type="RefSeq" id="WP_279525246.1">
    <property type="nucleotide sequence ID" value="NZ_JARVII010000043.1"/>
</dbReference>
<organism evidence="2 3">
    <name type="scientific">Ottowia cancrivicina</name>
    <dbReference type="NCBI Taxonomy" id="3040346"/>
    <lineage>
        <taxon>Bacteria</taxon>
        <taxon>Pseudomonadati</taxon>
        <taxon>Pseudomonadota</taxon>
        <taxon>Betaproteobacteria</taxon>
        <taxon>Burkholderiales</taxon>
        <taxon>Comamonadaceae</taxon>
        <taxon>Ottowia</taxon>
    </lineage>
</organism>
<gene>
    <name evidence="2" type="ORF">QB898_12695</name>
</gene>
<dbReference type="AlphaFoldDB" id="A0AAW6RLX1"/>
<dbReference type="InterPro" id="IPR038765">
    <property type="entry name" value="Papain-like_cys_pep_sf"/>
</dbReference>
<feature type="domain" description="Transglutaminase-like" evidence="1">
    <location>
        <begin position="264"/>
        <end position="409"/>
    </location>
</feature>